<keyword evidence="6" id="KW-1185">Reference proteome</keyword>
<dbReference type="PROSITE" id="PS01124">
    <property type="entry name" value="HTH_ARAC_FAMILY_2"/>
    <property type="match status" value="1"/>
</dbReference>
<dbReference type="Proteomes" id="UP000199229">
    <property type="component" value="Unassembled WGS sequence"/>
</dbReference>
<reference evidence="6" key="1">
    <citation type="submission" date="2016-10" db="EMBL/GenBank/DDBJ databases">
        <authorList>
            <person name="Varghese N."/>
            <person name="Submissions S."/>
        </authorList>
    </citation>
    <scope>NUCLEOTIDE SEQUENCE [LARGE SCALE GENOMIC DNA]</scope>
    <source>
        <strain evidence="6">Gh-105</strain>
    </source>
</reference>
<dbReference type="Gene3D" id="1.10.10.60">
    <property type="entry name" value="Homeodomain-like"/>
    <property type="match status" value="1"/>
</dbReference>
<dbReference type="SMART" id="SM00342">
    <property type="entry name" value="HTH_ARAC"/>
    <property type="match status" value="1"/>
</dbReference>
<evidence type="ECO:0000256" key="2">
    <source>
        <dbReference type="ARBA" id="ARBA00023125"/>
    </source>
</evidence>
<dbReference type="PANTHER" id="PTHR46796">
    <property type="entry name" value="HTH-TYPE TRANSCRIPTIONAL ACTIVATOR RHAS-RELATED"/>
    <property type="match status" value="1"/>
</dbReference>
<evidence type="ECO:0000256" key="1">
    <source>
        <dbReference type="ARBA" id="ARBA00023015"/>
    </source>
</evidence>
<evidence type="ECO:0000313" key="5">
    <source>
        <dbReference type="EMBL" id="SFH09042.1"/>
    </source>
</evidence>
<dbReference type="InterPro" id="IPR050204">
    <property type="entry name" value="AraC_XylS_family_regulators"/>
</dbReference>
<name>A0A1I2X6L6_9HYPH</name>
<sequence>MRREYRDCGCDIAFEGEIETVLCDSTGKGWPGIGFTDMILGPRGRVSIAEHGLHFALSLRPGKQTFLYADRAHRFGEDNIAVLHPGASVTATWTRGFRTLALKLAPEAVERIAGLPPDRTGIRTQFVRARPQAAVEYLLRTVSADLESGCPHGALLVESVAATLVRLFSTPEPTSRAQPRLRTADAARLRDLIASRMAEPLGLAELAAAAGMSVGHFVRAFKASFGTTPYQYILRARVLRAQELIETGDAGLAEVARQVGFTDLSQMSKTFRRILDRTPSAIARAVKQCR</sequence>
<dbReference type="InterPro" id="IPR018060">
    <property type="entry name" value="HTH_AraC"/>
</dbReference>
<evidence type="ECO:0000256" key="3">
    <source>
        <dbReference type="ARBA" id="ARBA00023163"/>
    </source>
</evidence>
<dbReference type="STRING" id="582675.SAMN05192565_13326"/>
<feature type="domain" description="HTH araC/xylS-type" evidence="4">
    <location>
        <begin position="187"/>
        <end position="285"/>
    </location>
</feature>
<accession>A0A1I2X6L6</accession>
<dbReference type="OrthoDB" id="9806208at2"/>
<evidence type="ECO:0000259" key="4">
    <source>
        <dbReference type="PROSITE" id="PS01124"/>
    </source>
</evidence>
<gene>
    <name evidence="5" type="ORF">SAMN05192565_13326</name>
</gene>
<keyword evidence="1" id="KW-0805">Transcription regulation</keyword>
<keyword evidence="3" id="KW-0804">Transcription</keyword>
<dbReference type="SUPFAM" id="SSF46689">
    <property type="entry name" value="Homeodomain-like"/>
    <property type="match status" value="2"/>
</dbReference>
<dbReference type="RefSeq" id="WP_091975065.1">
    <property type="nucleotide sequence ID" value="NZ_FOPM01000033.1"/>
</dbReference>
<protein>
    <submittedName>
        <fullName evidence="5">AraC-type DNA-binding protein</fullName>
    </submittedName>
</protein>
<evidence type="ECO:0000313" key="6">
    <source>
        <dbReference type="Proteomes" id="UP000199229"/>
    </source>
</evidence>
<proteinExistence type="predicted"/>
<dbReference type="AlphaFoldDB" id="A0A1I2X6L6"/>
<dbReference type="Pfam" id="PF12833">
    <property type="entry name" value="HTH_18"/>
    <property type="match status" value="1"/>
</dbReference>
<dbReference type="EMBL" id="FOPM01000033">
    <property type="protein sequence ID" value="SFH09042.1"/>
    <property type="molecule type" value="Genomic_DNA"/>
</dbReference>
<keyword evidence="2 5" id="KW-0238">DNA-binding</keyword>
<organism evidence="5 6">
    <name type="scientific">Methylobacterium gossipiicola</name>
    <dbReference type="NCBI Taxonomy" id="582675"/>
    <lineage>
        <taxon>Bacteria</taxon>
        <taxon>Pseudomonadati</taxon>
        <taxon>Pseudomonadota</taxon>
        <taxon>Alphaproteobacteria</taxon>
        <taxon>Hyphomicrobiales</taxon>
        <taxon>Methylobacteriaceae</taxon>
        <taxon>Methylobacterium</taxon>
    </lineage>
</organism>
<dbReference type="InterPro" id="IPR009057">
    <property type="entry name" value="Homeodomain-like_sf"/>
</dbReference>
<dbReference type="GO" id="GO:0003700">
    <property type="term" value="F:DNA-binding transcription factor activity"/>
    <property type="evidence" value="ECO:0007669"/>
    <property type="project" value="InterPro"/>
</dbReference>
<dbReference type="GO" id="GO:0043565">
    <property type="term" value="F:sequence-specific DNA binding"/>
    <property type="evidence" value="ECO:0007669"/>
    <property type="project" value="InterPro"/>
</dbReference>